<keyword evidence="4" id="KW-0472">Membrane</keyword>
<evidence type="ECO:0000313" key="9">
    <source>
        <dbReference type="Proteomes" id="UP000271590"/>
    </source>
</evidence>
<feature type="signal peptide" evidence="7">
    <location>
        <begin position="1"/>
        <end position="32"/>
    </location>
</feature>
<dbReference type="Proteomes" id="UP000271590">
    <property type="component" value="Unassembled WGS sequence"/>
</dbReference>
<evidence type="ECO:0000256" key="1">
    <source>
        <dbReference type="ARBA" id="ARBA00004442"/>
    </source>
</evidence>
<keyword evidence="5" id="KW-0998">Cell outer membrane</keyword>
<dbReference type="GO" id="GO:0009279">
    <property type="term" value="C:cell outer membrane"/>
    <property type="evidence" value="ECO:0007669"/>
    <property type="project" value="UniProtKB-SubCell"/>
</dbReference>
<feature type="region of interest" description="Disordered" evidence="6">
    <location>
        <begin position="36"/>
        <end position="55"/>
    </location>
</feature>
<keyword evidence="3 7" id="KW-0732">Signal</keyword>
<dbReference type="PANTHER" id="PTHR38776">
    <property type="entry name" value="MLTA-INTERACTING PROTEIN-RELATED"/>
    <property type="match status" value="1"/>
</dbReference>
<comment type="caution">
    <text evidence="8">The sequence shown here is derived from an EMBL/GenBank/DDBJ whole genome shotgun (WGS) entry which is preliminary data.</text>
</comment>
<sequence length="281" mass="30586">MPRASSTRTFFAFCPLLFGASLTLLASPAAWAQDGSLNPTPAATEPQPQPSADASRWGLGMAAGVKQQPYTGAGTKTQGIPLIYYENRYVRVLGAGAELKLPEIELGSNSSLSFGLRAKYGLGGYEPSDAPILEGMQERKGSVWLGASVTWHNEIADISAEWLGDASGKSKGQQFRLGVQRDFRAGSITLTPRIAANWLDRKYVDYYYGVRTEESRPGRPAYLGASTVNTEIGLRVDYAIDRQQTVFVDLSATRLGKQIKNSPLVDRSSQTSLSVGYLYRF</sequence>
<dbReference type="AlphaFoldDB" id="A0A3P3EL27"/>
<protein>
    <submittedName>
        <fullName evidence="8">MipA/OmpV family protein</fullName>
    </submittedName>
</protein>
<dbReference type="RefSeq" id="WP_124959993.1">
    <property type="nucleotide sequence ID" value="NZ_RQXU01000011.1"/>
</dbReference>
<reference evidence="8 9" key="1">
    <citation type="submission" date="2018-11" db="EMBL/GenBank/DDBJ databases">
        <title>The genome of Variovorax sp T529.</title>
        <authorList>
            <person name="Gao J."/>
        </authorList>
    </citation>
    <scope>NUCLEOTIDE SEQUENCE [LARGE SCALE GENOMIC DNA]</scope>
    <source>
        <strain evidence="8 9">T529</strain>
    </source>
</reference>
<evidence type="ECO:0000256" key="4">
    <source>
        <dbReference type="ARBA" id="ARBA00023136"/>
    </source>
</evidence>
<evidence type="ECO:0000256" key="7">
    <source>
        <dbReference type="SAM" id="SignalP"/>
    </source>
</evidence>
<name>A0A3P3EL27_9BURK</name>
<organism evidence="8 9">
    <name type="scientific">Variovorax beijingensis</name>
    <dbReference type="NCBI Taxonomy" id="2496117"/>
    <lineage>
        <taxon>Bacteria</taxon>
        <taxon>Pseudomonadati</taxon>
        <taxon>Pseudomonadota</taxon>
        <taxon>Betaproteobacteria</taxon>
        <taxon>Burkholderiales</taxon>
        <taxon>Comamonadaceae</taxon>
        <taxon>Variovorax</taxon>
    </lineage>
</organism>
<evidence type="ECO:0000256" key="3">
    <source>
        <dbReference type="ARBA" id="ARBA00022729"/>
    </source>
</evidence>
<evidence type="ECO:0000313" key="8">
    <source>
        <dbReference type="EMBL" id="RRH86776.1"/>
    </source>
</evidence>
<accession>A0A3P3EL27</accession>
<dbReference type="PANTHER" id="PTHR38776:SF1">
    <property type="entry name" value="MLTA-INTERACTING PROTEIN-RELATED"/>
    <property type="match status" value="1"/>
</dbReference>
<dbReference type="InterPro" id="IPR010583">
    <property type="entry name" value="MipA"/>
</dbReference>
<gene>
    <name evidence="8" type="ORF">EH244_19400</name>
</gene>
<comment type="similarity">
    <text evidence="2">Belongs to the MipA/OmpV family.</text>
</comment>
<comment type="subcellular location">
    <subcellularLocation>
        <location evidence="1">Cell outer membrane</location>
    </subcellularLocation>
</comment>
<dbReference type="EMBL" id="RQXU01000011">
    <property type="protein sequence ID" value="RRH86776.1"/>
    <property type="molecule type" value="Genomic_DNA"/>
</dbReference>
<proteinExistence type="inferred from homology"/>
<evidence type="ECO:0000256" key="5">
    <source>
        <dbReference type="ARBA" id="ARBA00023237"/>
    </source>
</evidence>
<evidence type="ECO:0000256" key="6">
    <source>
        <dbReference type="SAM" id="MobiDB-lite"/>
    </source>
</evidence>
<dbReference type="Pfam" id="PF06629">
    <property type="entry name" value="MipA"/>
    <property type="match status" value="1"/>
</dbReference>
<evidence type="ECO:0000256" key="2">
    <source>
        <dbReference type="ARBA" id="ARBA00005722"/>
    </source>
</evidence>
<feature type="chain" id="PRO_5018321605" evidence="7">
    <location>
        <begin position="33"/>
        <end position="281"/>
    </location>
</feature>